<protein>
    <recommendedName>
        <fullName evidence="4">Zn(2)-C6 fungal-type domain-containing protein</fullName>
    </recommendedName>
</protein>
<comment type="caution">
    <text evidence="2">The sequence shown here is derived from an EMBL/GenBank/DDBJ whole genome shotgun (WGS) entry which is preliminary data.</text>
</comment>
<keyword evidence="3" id="KW-1185">Reference proteome</keyword>
<organism evidence="2 3">
    <name type="scientific">Orbilia ellipsospora</name>
    <dbReference type="NCBI Taxonomy" id="2528407"/>
    <lineage>
        <taxon>Eukaryota</taxon>
        <taxon>Fungi</taxon>
        <taxon>Dikarya</taxon>
        <taxon>Ascomycota</taxon>
        <taxon>Pezizomycotina</taxon>
        <taxon>Orbiliomycetes</taxon>
        <taxon>Orbiliales</taxon>
        <taxon>Orbiliaceae</taxon>
        <taxon>Orbilia</taxon>
    </lineage>
</organism>
<gene>
    <name evidence="2" type="ORF">TWF694_002671</name>
</gene>
<feature type="region of interest" description="Disordered" evidence="1">
    <location>
        <begin position="245"/>
        <end position="302"/>
    </location>
</feature>
<accession>A0AAV9X3T5</accession>
<dbReference type="EMBL" id="JAVHJO010000011">
    <property type="protein sequence ID" value="KAK6533740.1"/>
    <property type="molecule type" value="Genomic_DNA"/>
</dbReference>
<sequence>MEELDPYLHQQFWQQQNNAAAEYLLSIPTGSIGGGGGVMGNGVGSGSGSIGNGGGGAASPSPRRRSLGAAKPEDMLAGIPAGGHMHIPQHFNHSIYDIDDSIEWTPRDFETFMTFFGRSCSPVSYPQAIPRPSSSLSGGGCSLATDLTLDSDTNTLMPEHLVEHHHNHHHHHHHQNAHAHSHSHNNSHDGNSHVGHGHHHSRVPEEEYIHHAVHAQLSSPQPIIPDRNVRQPGYKTGKRFKGFQIKLVTSPKTPNATAASRKHQRSDDTDDGFDGSDERETKMVKSTHIPTPTPTLTSPSAGKVQFSIIPPELAKKGGHGALKELSAEEKRSKALVRQHGGGCFRCRMLNKKCHASHTGICPPCKGSPHLCFRLDLEDCSFFRSDTPIHIVPVSEHTKVWDGDDFLELKFHCVPLSVSSFYEPLVVNCRRFRPQPGDNTKKSPGGKHPDQFIEVKPYIAKSSDEMYKTLLTRMVSYRQAFMIDVMRRGVSPVTVWIMNLADHLTKLRPHGIIHLALDIWVGAHLNATERSLCGDELLGMSPDVIDDETSFLFGYVPIPPQLDNQLDNLIIKGMVSSATHLLKTIWTKFKAKKKTDWLELWVTTYIILNTVEFVLQSQQAYVEYLGSTFHRDKILAHWDHHRNQWSWSGNHLVDAFEYYHKKLDMPMGSLLRKETLPDAQTYTDIKLDNEARRMLRQIGEHIQVAVRTQNLETAERPRTPKHRAKYETMWTSRIIFIR</sequence>
<proteinExistence type="predicted"/>
<feature type="region of interest" description="Disordered" evidence="1">
    <location>
        <begin position="164"/>
        <end position="202"/>
    </location>
</feature>
<reference evidence="2 3" key="1">
    <citation type="submission" date="2019-10" db="EMBL/GenBank/DDBJ databases">
        <authorList>
            <person name="Palmer J.M."/>
        </authorList>
    </citation>
    <scope>NUCLEOTIDE SEQUENCE [LARGE SCALE GENOMIC DNA]</scope>
    <source>
        <strain evidence="2 3">TWF694</strain>
    </source>
</reference>
<dbReference type="PANTHER" id="PTHR35392:SF3">
    <property type="entry name" value="ZN(2)-C6 FUNGAL-TYPE DOMAIN-CONTAINING PROTEIN"/>
    <property type="match status" value="1"/>
</dbReference>
<evidence type="ECO:0000313" key="2">
    <source>
        <dbReference type="EMBL" id="KAK6533740.1"/>
    </source>
</evidence>
<name>A0AAV9X3T5_9PEZI</name>
<feature type="compositionally biased region" description="Basic residues" evidence="1">
    <location>
        <begin position="164"/>
        <end position="185"/>
    </location>
</feature>
<dbReference type="Proteomes" id="UP001365542">
    <property type="component" value="Unassembled WGS sequence"/>
</dbReference>
<dbReference type="AlphaFoldDB" id="A0AAV9X3T5"/>
<evidence type="ECO:0008006" key="4">
    <source>
        <dbReference type="Google" id="ProtNLM"/>
    </source>
</evidence>
<dbReference type="InterPro" id="IPR052973">
    <property type="entry name" value="Fungal_sec-metab_reg_TF"/>
</dbReference>
<dbReference type="PANTHER" id="PTHR35392">
    <property type="entry name" value="ZN(II)2CYS6 TRANSCRIPTION FACTOR (EUROFUNG)-RELATED-RELATED"/>
    <property type="match status" value="1"/>
</dbReference>
<evidence type="ECO:0000256" key="1">
    <source>
        <dbReference type="SAM" id="MobiDB-lite"/>
    </source>
</evidence>
<evidence type="ECO:0000313" key="3">
    <source>
        <dbReference type="Proteomes" id="UP001365542"/>
    </source>
</evidence>